<evidence type="ECO:0000256" key="3">
    <source>
        <dbReference type="ARBA" id="ARBA00023015"/>
    </source>
</evidence>
<dbReference type="EMBL" id="BMAR01000034">
    <property type="protein sequence ID" value="GFR50021.1"/>
    <property type="molecule type" value="Genomic_DNA"/>
</dbReference>
<protein>
    <recommendedName>
        <fullName evidence="9">BZIP domain-containing protein</fullName>
    </recommendedName>
</protein>
<comment type="subcellular location">
    <subcellularLocation>
        <location evidence="1">Nucleus</location>
    </subcellularLocation>
</comment>
<feature type="compositionally biased region" description="Basic and acidic residues" evidence="8">
    <location>
        <begin position="196"/>
        <end position="211"/>
    </location>
</feature>
<comment type="similarity">
    <text evidence="2">Belongs to the bZIP family.</text>
</comment>
<dbReference type="PROSITE" id="PS50217">
    <property type="entry name" value="BZIP"/>
    <property type="match status" value="1"/>
</dbReference>
<comment type="caution">
    <text evidence="10">The sequence shown here is derived from an EMBL/GenBank/DDBJ whole genome shotgun (WGS) entry which is preliminary data.</text>
</comment>
<dbReference type="GO" id="GO:0003700">
    <property type="term" value="F:DNA-binding transcription factor activity"/>
    <property type="evidence" value="ECO:0007669"/>
    <property type="project" value="InterPro"/>
</dbReference>
<evidence type="ECO:0000256" key="2">
    <source>
        <dbReference type="ARBA" id="ARBA00007163"/>
    </source>
</evidence>
<feature type="compositionally biased region" description="Low complexity" evidence="8">
    <location>
        <begin position="74"/>
        <end position="89"/>
    </location>
</feature>
<evidence type="ECO:0000256" key="4">
    <source>
        <dbReference type="ARBA" id="ARBA00023125"/>
    </source>
</evidence>
<evidence type="ECO:0000256" key="6">
    <source>
        <dbReference type="ARBA" id="ARBA00023242"/>
    </source>
</evidence>
<evidence type="ECO:0000313" key="11">
    <source>
        <dbReference type="Proteomes" id="UP001054857"/>
    </source>
</evidence>
<organism evidence="10 11">
    <name type="scientific">Astrephomene gubernaculifera</name>
    <dbReference type="NCBI Taxonomy" id="47775"/>
    <lineage>
        <taxon>Eukaryota</taxon>
        <taxon>Viridiplantae</taxon>
        <taxon>Chlorophyta</taxon>
        <taxon>core chlorophytes</taxon>
        <taxon>Chlorophyceae</taxon>
        <taxon>CS clade</taxon>
        <taxon>Chlamydomonadales</taxon>
        <taxon>Astrephomenaceae</taxon>
        <taxon>Astrephomene</taxon>
    </lineage>
</organism>
<dbReference type="CDD" id="cd14704">
    <property type="entry name" value="bZIP_HY5-like"/>
    <property type="match status" value="1"/>
</dbReference>
<dbReference type="GO" id="GO:0005634">
    <property type="term" value="C:nucleus"/>
    <property type="evidence" value="ECO:0007669"/>
    <property type="project" value="UniProtKB-SubCell"/>
</dbReference>
<keyword evidence="4" id="KW-0238">DNA-binding</keyword>
<evidence type="ECO:0000256" key="7">
    <source>
        <dbReference type="SAM" id="Coils"/>
    </source>
</evidence>
<dbReference type="PANTHER" id="PTHR47416">
    <property type="entry name" value="BASIC-LEUCINE ZIPPER TRANSCRIPTION FACTOR F-RELATED"/>
    <property type="match status" value="1"/>
</dbReference>
<keyword evidence="3" id="KW-0805">Transcription regulation</keyword>
<feature type="compositionally biased region" description="Polar residues" evidence="8">
    <location>
        <begin position="158"/>
        <end position="173"/>
    </location>
</feature>
<feature type="coiled-coil region" evidence="7">
    <location>
        <begin position="228"/>
        <end position="276"/>
    </location>
</feature>
<evidence type="ECO:0000256" key="1">
    <source>
        <dbReference type="ARBA" id="ARBA00004123"/>
    </source>
</evidence>
<dbReference type="Gene3D" id="1.20.5.170">
    <property type="match status" value="1"/>
</dbReference>
<evidence type="ECO:0000256" key="5">
    <source>
        <dbReference type="ARBA" id="ARBA00023163"/>
    </source>
</evidence>
<dbReference type="SUPFAM" id="SSF57959">
    <property type="entry name" value="Leucine zipper domain"/>
    <property type="match status" value="1"/>
</dbReference>
<proteinExistence type="inferred from homology"/>
<dbReference type="InterPro" id="IPR046347">
    <property type="entry name" value="bZIP_sf"/>
</dbReference>
<evidence type="ECO:0000313" key="10">
    <source>
        <dbReference type="EMBL" id="GFR50021.1"/>
    </source>
</evidence>
<dbReference type="Pfam" id="PF00170">
    <property type="entry name" value="bZIP_1"/>
    <property type="match status" value="1"/>
</dbReference>
<dbReference type="PANTHER" id="PTHR47416:SF8">
    <property type="entry name" value="BASIC-LEUCINE ZIPPER TRANSCRIPTION FACTOR E-RELATED"/>
    <property type="match status" value="1"/>
</dbReference>
<sequence length="464" mass="49374">MEADGLDLASFLTDGPVPEMPDDLDELFTEELMQFLNAAETGQPACQQHQPLCHQQLTPVPLAVDAVAPTNIAPSPSSSCSQSKGTSSPSPVPGPAMPATASNAAAVQVQPAVAACSVVPRLVTTTAAQQMWTAMLQAALAPPAAPCVDEAKARTMQPVGTSRQGSRNCSADSSDTDQTDHEMGDSKSRAAGNKRKAPEVDWRQIEDPAERRRQRRLAKNRVTAARSRERKKAMWSELEEKLKSMEGENMQLRAMLEQFARENASLKSQLLNITRAGFGPNGVAGLSQARAGKTMDPATILPVFIVTLLVVCSLLPGDKACALLGSVLPLALVASLMLGANTTSGKSSARSLAGVDCLFRLLHMLGTMLSGSGSRTLHRSFKRLLFERHRYLGRSEMRKLAACAEQQLLVPQEEQEQGIEPCSGNDDVRGMVDEVPESAAKPGGLLASAASLLPALVKMESVCG</sequence>
<keyword evidence="7" id="KW-0175">Coiled coil</keyword>
<dbReference type="InterPro" id="IPR004827">
    <property type="entry name" value="bZIP"/>
</dbReference>
<feature type="region of interest" description="Disordered" evidence="8">
    <location>
        <begin position="155"/>
        <end position="225"/>
    </location>
</feature>
<feature type="domain" description="BZIP" evidence="9">
    <location>
        <begin position="210"/>
        <end position="273"/>
    </location>
</feature>
<reference evidence="10 11" key="1">
    <citation type="journal article" date="2021" name="Sci. Rep.">
        <title>Genome sequencing of the multicellular alga Astrephomene provides insights into convergent evolution of germ-soma differentiation.</title>
        <authorList>
            <person name="Yamashita S."/>
            <person name="Yamamoto K."/>
            <person name="Matsuzaki R."/>
            <person name="Suzuki S."/>
            <person name="Yamaguchi H."/>
            <person name="Hirooka S."/>
            <person name="Minakuchi Y."/>
            <person name="Miyagishima S."/>
            <person name="Kawachi M."/>
            <person name="Toyoda A."/>
            <person name="Nozaki H."/>
        </authorList>
    </citation>
    <scope>NUCLEOTIDE SEQUENCE [LARGE SCALE GENOMIC DNA]</scope>
    <source>
        <strain evidence="10 11">NIES-4017</strain>
    </source>
</reference>
<keyword evidence="11" id="KW-1185">Reference proteome</keyword>
<feature type="compositionally biased region" description="Basic and acidic residues" evidence="8">
    <location>
        <begin position="178"/>
        <end position="188"/>
    </location>
</feature>
<dbReference type="GO" id="GO:0003677">
    <property type="term" value="F:DNA binding"/>
    <property type="evidence" value="ECO:0007669"/>
    <property type="project" value="UniProtKB-KW"/>
</dbReference>
<accession>A0AAD3DXS7</accession>
<dbReference type="Proteomes" id="UP001054857">
    <property type="component" value="Unassembled WGS sequence"/>
</dbReference>
<evidence type="ECO:0000256" key="8">
    <source>
        <dbReference type="SAM" id="MobiDB-lite"/>
    </source>
</evidence>
<dbReference type="SMART" id="SM00338">
    <property type="entry name" value="BRLZ"/>
    <property type="match status" value="1"/>
</dbReference>
<feature type="region of interest" description="Disordered" evidence="8">
    <location>
        <begin position="73"/>
        <end position="99"/>
    </location>
</feature>
<gene>
    <name evidence="10" type="ORF">Agub_g12171</name>
</gene>
<keyword evidence="5" id="KW-0804">Transcription</keyword>
<name>A0AAD3DXS7_9CHLO</name>
<dbReference type="AlphaFoldDB" id="A0AAD3DXS7"/>
<evidence type="ECO:0000259" key="9">
    <source>
        <dbReference type="PROSITE" id="PS50217"/>
    </source>
</evidence>
<keyword evidence="6" id="KW-0539">Nucleus</keyword>